<feature type="compositionally biased region" description="Basic and acidic residues" evidence="1">
    <location>
        <begin position="197"/>
        <end position="209"/>
    </location>
</feature>
<feature type="region of interest" description="Disordered" evidence="1">
    <location>
        <begin position="197"/>
        <end position="231"/>
    </location>
</feature>
<gene>
    <name evidence="2" type="ORF">UABAM_05066</name>
</gene>
<reference evidence="2 3" key="1">
    <citation type="submission" date="2019-08" db="EMBL/GenBank/DDBJ databases">
        <title>Complete genome sequence of Candidatus Uab amorphum.</title>
        <authorList>
            <person name="Shiratori T."/>
            <person name="Suzuki S."/>
            <person name="Kakizawa Y."/>
            <person name="Ishida K."/>
        </authorList>
    </citation>
    <scope>NUCLEOTIDE SEQUENCE [LARGE SCALE GENOMIC DNA]</scope>
    <source>
        <strain evidence="2 3">SRT547</strain>
    </source>
</reference>
<sequence length="231" mass="26659">MKISIEPRKTTWVPFISSKAKLSVEWKAKVEYNESNIRYSNTLTTHMRYVFSGLQGAQFIPSSNLIIKEEGIPLTITETVVSPAKDKFQTQWLEDPFIEIFDKLGGIEKSKVVSKRLSPRMIERTWVETIHRSIRIENKTSKKVQMRLTIIDNPAANINFIKSTPAASSQDAPEYIFDVEMESDAIQTLKLTFQENKQEKLELPPERGSSRNSYDEEIEEDFFDEAMAEEE</sequence>
<evidence type="ECO:0000256" key="1">
    <source>
        <dbReference type="SAM" id="MobiDB-lite"/>
    </source>
</evidence>
<keyword evidence="3" id="KW-1185">Reference proteome</keyword>
<name>A0A5S9ISE6_UABAM</name>
<dbReference type="EMBL" id="AP019860">
    <property type="protein sequence ID" value="BBM86680.1"/>
    <property type="molecule type" value="Genomic_DNA"/>
</dbReference>
<dbReference type="KEGG" id="uam:UABAM_05066"/>
<dbReference type="AlphaFoldDB" id="A0A5S9ISE6"/>
<proteinExistence type="predicted"/>
<dbReference type="Proteomes" id="UP000326354">
    <property type="component" value="Chromosome"/>
</dbReference>
<organism evidence="2 3">
    <name type="scientific">Uabimicrobium amorphum</name>
    <dbReference type="NCBI Taxonomy" id="2596890"/>
    <lineage>
        <taxon>Bacteria</taxon>
        <taxon>Pseudomonadati</taxon>
        <taxon>Planctomycetota</taxon>
        <taxon>Candidatus Uabimicrobiia</taxon>
        <taxon>Candidatus Uabimicrobiales</taxon>
        <taxon>Candidatus Uabimicrobiaceae</taxon>
        <taxon>Candidatus Uabimicrobium</taxon>
    </lineage>
</organism>
<accession>A0A5S9ISE6</accession>
<protein>
    <submittedName>
        <fullName evidence="2">Uncharacterized protein</fullName>
    </submittedName>
</protein>
<evidence type="ECO:0000313" key="3">
    <source>
        <dbReference type="Proteomes" id="UP000326354"/>
    </source>
</evidence>
<evidence type="ECO:0000313" key="2">
    <source>
        <dbReference type="EMBL" id="BBM86680.1"/>
    </source>
</evidence>
<feature type="compositionally biased region" description="Acidic residues" evidence="1">
    <location>
        <begin position="215"/>
        <end position="231"/>
    </location>
</feature>
<dbReference type="RefSeq" id="WP_151970726.1">
    <property type="nucleotide sequence ID" value="NZ_AP019860.1"/>
</dbReference>